<reference evidence="2 3" key="1">
    <citation type="submission" date="2019-12" db="EMBL/GenBank/DDBJ databases">
        <authorList>
            <person name="Xu J."/>
        </authorList>
    </citation>
    <scope>NUCLEOTIDE SEQUENCE [LARGE SCALE GENOMIC DNA]</scope>
    <source>
        <strain evidence="2 3">HX-5-24</strain>
    </source>
</reference>
<protein>
    <recommendedName>
        <fullName evidence="1">Phage MuF C-terminal domain-containing protein</fullName>
    </recommendedName>
</protein>
<comment type="caution">
    <text evidence="2">The sequence shown here is derived from an EMBL/GenBank/DDBJ whole genome shotgun (WGS) entry which is preliminary data.</text>
</comment>
<proteinExistence type="predicted"/>
<dbReference type="Pfam" id="PF18819">
    <property type="entry name" value="MuF_C"/>
    <property type="match status" value="1"/>
</dbReference>
<feature type="domain" description="Phage MuF C-terminal" evidence="1">
    <location>
        <begin position="67"/>
        <end position="152"/>
    </location>
</feature>
<organism evidence="2 3">
    <name type="scientific">Noviluteimonas gilva</name>
    <dbReference type="NCBI Taxonomy" id="2682097"/>
    <lineage>
        <taxon>Bacteria</taxon>
        <taxon>Pseudomonadati</taxon>
        <taxon>Pseudomonadota</taxon>
        <taxon>Gammaproteobacteria</taxon>
        <taxon>Lysobacterales</taxon>
        <taxon>Lysobacteraceae</taxon>
        <taxon>Noviluteimonas</taxon>
    </lineage>
</organism>
<sequence length="206" mass="22611">MRDRNIAASFSEQVYARLARGELRGRMLEHARTPAVLRILGFPSLPLAMTPGVLSKIASGKNGGRAPLTLRQIATLPELLDEAAAVFLQEDGSSVIVLSTECDSDDKPIVICVRPDVRDGVRFVNLIATAFGKDNAESWAARHMHALRYAGEKTNPRLPLPGLIYHQTGARETEGSRRKILGPEDLRKFKAAARVALPLRNIPQTR</sequence>
<evidence type="ECO:0000313" key="3">
    <source>
        <dbReference type="Proteomes" id="UP000479692"/>
    </source>
</evidence>
<accession>A0A7C9HUV0</accession>
<dbReference type="InterPro" id="IPR041131">
    <property type="entry name" value="MuF_C"/>
</dbReference>
<dbReference type="RefSeq" id="WP_156641120.1">
    <property type="nucleotide sequence ID" value="NZ_WOXT01000001.1"/>
</dbReference>
<dbReference type="EMBL" id="WOXT01000001">
    <property type="protein sequence ID" value="MUV13898.1"/>
    <property type="molecule type" value="Genomic_DNA"/>
</dbReference>
<name>A0A7C9HUV0_9GAMM</name>
<dbReference type="AlphaFoldDB" id="A0A7C9HUV0"/>
<evidence type="ECO:0000313" key="2">
    <source>
        <dbReference type="EMBL" id="MUV13898.1"/>
    </source>
</evidence>
<keyword evidence="3" id="KW-1185">Reference proteome</keyword>
<dbReference type="Proteomes" id="UP000479692">
    <property type="component" value="Unassembled WGS sequence"/>
</dbReference>
<evidence type="ECO:0000259" key="1">
    <source>
        <dbReference type="Pfam" id="PF18819"/>
    </source>
</evidence>
<gene>
    <name evidence="2" type="ORF">GN331_06695</name>
</gene>